<sequence>MMKETTKMTDFGREISAGNSKKVENYMSVLHKSRQRLEKVIRQGTKKTDFESYTCCFNAVCSAISFLDKVSKL</sequence>
<keyword evidence="2" id="KW-1185">Reference proteome</keyword>
<gene>
    <name evidence="1" type="ORF">Ark11_0233</name>
</gene>
<name>A0A0S4M2I0_9BURK</name>
<dbReference type="Proteomes" id="UP000198651">
    <property type="component" value="Chromosome I"/>
</dbReference>
<dbReference type="STRING" id="1561003.Ark11_0233"/>
<evidence type="ECO:0000313" key="1">
    <source>
        <dbReference type="EMBL" id="CUT17090.1"/>
    </source>
</evidence>
<proteinExistence type="predicted"/>
<reference evidence="2" key="1">
    <citation type="submission" date="2015-11" db="EMBL/GenBank/DDBJ databases">
        <authorList>
            <person name="Seth-Smith H.M.B."/>
        </authorList>
    </citation>
    <scope>NUCLEOTIDE SEQUENCE [LARGE SCALE GENOMIC DNA]</scope>
    <source>
        <strain evidence="2">2013Ark11</strain>
    </source>
</reference>
<dbReference type="OrthoDB" id="9865155at2"/>
<dbReference type="AlphaFoldDB" id="A0A0S4M2I0"/>
<protein>
    <submittedName>
        <fullName evidence="1">Uncharacterized protein</fullName>
    </submittedName>
</protein>
<evidence type="ECO:0000313" key="2">
    <source>
        <dbReference type="Proteomes" id="UP000198651"/>
    </source>
</evidence>
<organism evidence="1 2">
    <name type="scientific">Candidatus Ichthyocystis hellenicum</name>
    <dbReference type="NCBI Taxonomy" id="1561003"/>
    <lineage>
        <taxon>Bacteria</taxon>
        <taxon>Pseudomonadati</taxon>
        <taxon>Pseudomonadota</taxon>
        <taxon>Betaproteobacteria</taxon>
        <taxon>Burkholderiales</taxon>
        <taxon>Candidatus Ichthyocystis</taxon>
    </lineage>
</organism>
<dbReference type="EMBL" id="LN906597">
    <property type="protein sequence ID" value="CUT17090.1"/>
    <property type="molecule type" value="Genomic_DNA"/>
</dbReference>
<accession>A0A0S4M2I0</accession>
<dbReference type="RefSeq" id="WP_139057370.1">
    <property type="nucleotide sequence ID" value="NZ_FLSL01000095.1"/>
</dbReference>